<dbReference type="InParanoid" id="A0A151Z4Z9"/>
<dbReference type="OMA" id="YNNIELS"/>
<dbReference type="SMART" id="SM00745">
    <property type="entry name" value="MIT"/>
    <property type="match status" value="3"/>
</dbReference>
<feature type="domain" description="MIT" evidence="1">
    <location>
        <begin position="1"/>
        <end position="77"/>
    </location>
</feature>
<reference evidence="2 3" key="1">
    <citation type="submission" date="2015-12" db="EMBL/GenBank/DDBJ databases">
        <title>Dictyostelia acquired genes for synthesis and detection of signals that induce cell-type specialization by lateral gene transfer from prokaryotes.</title>
        <authorList>
            <person name="Gloeckner G."/>
            <person name="Schaap P."/>
        </authorList>
    </citation>
    <scope>NUCLEOTIDE SEQUENCE [LARGE SCALE GENOMIC DNA]</scope>
    <source>
        <strain evidence="2 3">TK</strain>
    </source>
</reference>
<feature type="domain" description="MIT" evidence="1">
    <location>
        <begin position="232"/>
        <end position="309"/>
    </location>
</feature>
<dbReference type="STRING" id="361077.A0A151Z4Z9"/>
<comment type="caution">
    <text evidence="2">The sequence shown here is derived from an EMBL/GenBank/DDBJ whole genome shotgun (WGS) entry which is preliminary data.</text>
</comment>
<sequence length="355" mass="40276">MSNPLSSSLEILQKAITLDTNGKVQESISMYSLAIEHLRQAVDNKSLDNNLKQQIQSKIQEYSKRVDYLRSTLTLNGSNNIVFPSIPTMSNSTEILSKDTLIENALKYATLGVKSEQEQKFKEAIQYYTQSSENIEQALKFVQSGEIESRLMLTQKKQEYSSRAEYLSNLHGIRLSGSSGINSSGSTAINNSNSNVPFPQVEEMEQSQQQYIFQQQTITTTMSSNIDISKQSSEYIDMAIALTKEAIKEDDVHNFVNAIQYYDQSVLYFQAALQIETNDQVRRLIGEKLTNSTIRSTFLKNKIQYQGGQHYNEISQIPMGLKPGQKYHDPVRKKTALEKLMKTIKGPKNISDHWL</sequence>
<dbReference type="AlphaFoldDB" id="A0A151Z4Z9"/>
<gene>
    <name evidence="2" type="ORF">DLAC_10682</name>
</gene>
<dbReference type="Proteomes" id="UP000076078">
    <property type="component" value="Unassembled WGS sequence"/>
</dbReference>
<dbReference type="SUPFAM" id="SSF116846">
    <property type="entry name" value="MIT domain"/>
    <property type="match status" value="3"/>
</dbReference>
<evidence type="ECO:0000313" key="3">
    <source>
        <dbReference type="Proteomes" id="UP000076078"/>
    </source>
</evidence>
<name>A0A151Z4Z9_TIELA</name>
<dbReference type="Gene3D" id="1.20.58.80">
    <property type="entry name" value="Phosphotransferase system, lactose/cellobiose-type IIA subunit"/>
    <property type="match status" value="3"/>
</dbReference>
<feature type="domain" description="MIT" evidence="1">
    <location>
        <begin position="98"/>
        <end position="177"/>
    </location>
</feature>
<dbReference type="EMBL" id="LODT01000047">
    <property type="protein sequence ID" value="KYQ88874.1"/>
    <property type="molecule type" value="Genomic_DNA"/>
</dbReference>
<dbReference type="Pfam" id="PF04212">
    <property type="entry name" value="MIT"/>
    <property type="match status" value="3"/>
</dbReference>
<dbReference type="OrthoDB" id="16086at2759"/>
<evidence type="ECO:0000259" key="1">
    <source>
        <dbReference type="SMART" id="SM00745"/>
    </source>
</evidence>
<dbReference type="FunCoup" id="A0A151Z4Z9">
    <property type="interactions" value="738"/>
</dbReference>
<dbReference type="InterPro" id="IPR007330">
    <property type="entry name" value="MIT_dom"/>
</dbReference>
<dbReference type="InterPro" id="IPR036181">
    <property type="entry name" value="MIT_dom_sf"/>
</dbReference>
<evidence type="ECO:0000313" key="2">
    <source>
        <dbReference type="EMBL" id="KYQ88874.1"/>
    </source>
</evidence>
<keyword evidence="3" id="KW-1185">Reference proteome</keyword>
<protein>
    <recommendedName>
        <fullName evidence="1">MIT domain-containing protein</fullName>
    </recommendedName>
</protein>
<organism evidence="2 3">
    <name type="scientific">Tieghemostelium lacteum</name>
    <name type="common">Slime mold</name>
    <name type="synonym">Dictyostelium lacteum</name>
    <dbReference type="NCBI Taxonomy" id="361077"/>
    <lineage>
        <taxon>Eukaryota</taxon>
        <taxon>Amoebozoa</taxon>
        <taxon>Evosea</taxon>
        <taxon>Eumycetozoa</taxon>
        <taxon>Dictyostelia</taxon>
        <taxon>Dictyosteliales</taxon>
        <taxon>Raperosteliaceae</taxon>
        <taxon>Tieghemostelium</taxon>
    </lineage>
</organism>
<accession>A0A151Z4Z9</accession>
<proteinExistence type="predicted"/>